<dbReference type="EMBL" id="JAGKQM010000002">
    <property type="protein sequence ID" value="KAH0939348.1"/>
    <property type="molecule type" value="Genomic_DNA"/>
</dbReference>
<accession>A0ABQ8ED48</accession>
<proteinExistence type="predicted"/>
<name>A0ABQ8ED48_BRANA</name>
<keyword evidence="2" id="KW-1185">Reference proteome</keyword>
<organism evidence="1 2">
    <name type="scientific">Brassica napus</name>
    <name type="common">Rape</name>
    <dbReference type="NCBI Taxonomy" id="3708"/>
    <lineage>
        <taxon>Eukaryota</taxon>
        <taxon>Viridiplantae</taxon>
        <taxon>Streptophyta</taxon>
        <taxon>Embryophyta</taxon>
        <taxon>Tracheophyta</taxon>
        <taxon>Spermatophyta</taxon>
        <taxon>Magnoliopsida</taxon>
        <taxon>eudicotyledons</taxon>
        <taxon>Gunneridae</taxon>
        <taxon>Pentapetalae</taxon>
        <taxon>rosids</taxon>
        <taxon>malvids</taxon>
        <taxon>Brassicales</taxon>
        <taxon>Brassicaceae</taxon>
        <taxon>Brassiceae</taxon>
        <taxon>Brassica</taxon>
    </lineage>
</organism>
<evidence type="ECO:0000313" key="1">
    <source>
        <dbReference type="EMBL" id="KAH0939348.1"/>
    </source>
</evidence>
<reference evidence="1 2" key="1">
    <citation type="submission" date="2021-05" db="EMBL/GenBank/DDBJ databases">
        <title>Genome Assembly of Synthetic Allotetraploid Brassica napus Reveals Homoeologous Exchanges between Subgenomes.</title>
        <authorList>
            <person name="Davis J.T."/>
        </authorList>
    </citation>
    <scope>NUCLEOTIDE SEQUENCE [LARGE SCALE GENOMIC DNA]</scope>
    <source>
        <strain evidence="2">cv. Da-Ae</strain>
        <tissue evidence="1">Seedling</tissue>
    </source>
</reference>
<gene>
    <name evidence="1" type="ORF">HID58_006809</name>
</gene>
<comment type="caution">
    <text evidence="1">The sequence shown here is derived from an EMBL/GenBank/DDBJ whole genome shotgun (WGS) entry which is preliminary data.</text>
</comment>
<sequence length="95" mass="11029">MLSCLPIVCFIILRYLFLKKPKKSFLMTNWPLIRMLPSLLAHRIYDVIVELLENSNLTFQFKGPLLAGPEFKEVFDVFKDVLINVDSKAEALEEL</sequence>
<protein>
    <submittedName>
        <fullName evidence="1">Uncharacterized protein</fullName>
    </submittedName>
</protein>
<dbReference type="Proteomes" id="UP000824890">
    <property type="component" value="Unassembled WGS sequence"/>
</dbReference>
<evidence type="ECO:0000313" key="2">
    <source>
        <dbReference type="Proteomes" id="UP000824890"/>
    </source>
</evidence>